<organism evidence="1 2">
    <name type="scientific">Deinandra increscens subsp. villosa</name>
    <dbReference type="NCBI Taxonomy" id="3103831"/>
    <lineage>
        <taxon>Eukaryota</taxon>
        <taxon>Viridiplantae</taxon>
        <taxon>Streptophyta</taxon>
        <taxon>Embryophyta</taxon>
        <taxon>Tracheophyta</taxon>
        <taxon>Spermatophyta</taxon>
        <taxon>Magnoliopsida</taxon>
        <taxon>eudicotyledons</taxon>
        <taxon>Gunneridae</taxon>
        <taxon>Pentapetalae</taxon>
        <taxon>asterids</taxon>
        <taxon>campanulids</taxon>
        <taxon>Asterales</taxon>
        <taxon>Asteraceae</taxon>
        <taxon>Asteroideae</taxon>
        <taxon>Heliantheae alliance</taxon>
        <taxon>Madieae</taxon>
        <taxon>Madiinae</taxon>
        <taxon>Deinandra</taxon>
    </lineage>
</organism>
<reference evidence="1 2" key="1">
    <citation type="submission" date="2024-04" db="EMBL/GenBank/DDBJ databases">
        <title>The reference genome of an endangered Asteraceae, Deinandra increscens subsp. villosa, native to the Central Coast of California.</title>
        <authorList>
            <person name="Guilliams M."/>
            <person name="Hasenstab-Lehman K."/>
            <person name="Meyer R."/>
            <person name="Mcevoy S."/>
        </authorList>
    </citation>
    <scope>NUCLEOTIDE SEQUENCE [LARGE SCALE GENOMIC DNA]</scope>
    <source>
        <tissue evidence="1">Leaf</tissue>
    </source>
</reference>
<gene>
    <name evidence="1" type="ORF">SSX86_009677</name>
</gene>
<keyword evidence="2" id="KW-1185">Reference proteome</keyword>
<dbReference type="PANTHER" id="PTHR33598">
    <property type="entry name" value="OS02G0833400 PROTEIN"/>
    <property type="match status" value="1"/>
</dbReference>
<accession>A0AAP0DHD6</accession>
<dbReference type="Pfam" id="PF05542">
    <property type="entry name" value="DUF760"/>
    <property type="match status" value="2"/>
</dbReference>
<dbReference type="Proteomes" id="UP001408789">
    <property type="component" value="Unassembled WGS sequence"/>
</dbReference>
<comment type="caution">
    <text evidence="1">The sequence shown here is derived from an EMBL/GenBank/DDBJ whole genome shotgun (WGS) entry which is preliminary data.</text>
</comment>
<dbReference type="EMBL" id="JBCNJP010000011">
    <property type="protein sequence ID" value="KAK9071109.1"/>
    <property type="molecule type" value="Genomic_DNA"/>
</dbReference>
<evidence type="ECO:0000313" key="1">
    <source>
        <dbReference type="EMBL" id="KAK9071109.1"/>
    </source>
</evidence>
<proteinExistence type="predicted"/>
<dbReference type="AlphaFoldDB" id="A0AAP0DHD6"/>
<dbReference type="PANTHER" id="PTHR33598:SF2">
    <property type="entry name" value="MAR-BINDING FILAMENT-LIKE PROTEIN"/>
    <property type="match status" value="1"/>
</dbReference>
<protein>
    <submittedName>
        <fullName evidence="1">Uncharacterized protein</fullName>
    </submittedName>
</protein>
<evidence type="ECO:0000313" key="2">
    <source>
        <dbReference type="Proteomes" id="UP001408789"/>
    </source>
</evidence>
<name>A0AAP0DHD6_9ASTR</name>
<sequence>MAAFAASSPPSLYSSTSLAFRPNRSPSFPIVRFPNLPRGFVNVKTLVFASSDGIRAYEGDSRSKKSVLLKLIQEIEPLDVSLIQKDVSPTTVDAMKRTISGMLGLLPSDQFQVLIEALWKPLSKLLVSSLMTGYTLRNAEHRLCLEKNFDTDEDKQPIEESKSQVLLNNNNMITNTPAGQDDELHMSSENAYEIQDLGQMTPEVQQYILELRSRLFSVKKELHEVKRKNAALHMQQFVGEEKNELLDYLRSLQPEKVTRMKNVIIDIFIVMSFFFLIFDFDYGQQVAELSEPTSADLKETINSVVHGLLATLSPKMHSQAPLISENTSIGITSNGIGSNDAVDNNTSMQFQPLISLSRDYLARLLFWCMLLGHYLRGLEYRVELMELLALSQNEGSDG</sequence>
<dbReference type="InterPro" id="IPR008479">
    <property type="entry name" value="DUF760"/>
</dbReference>